<proteinExistence type="predicted"/>
<dbReference type="EMBL" id="CAJVPQ010001272">
    <property type="protein sequence ID" value="CAG8542586.1"/>
    <property type="molecule type" value="Genomic_DNA"/>
</dbReference>
<evidence type="ECO:0000256" key="1">
    <source>
        <dbReference type="SAM" id="MobiDB-lite"/>
    </source>
</evidence>
<feature type="compositionally biased region" description="Polar residues" evidence="1">
    <location>
        <begin position="69"/>
        <end position="80"/>
    </location>
</feature>
<dbReference type="Proteomes" id="UP000789570">
    <property type="component" value="Unassembled WGS sequence"/>
</dbReference>
<accession>A0A9N9FKG2</accession>
<organism evidence="2 3">
    <name type="scientific">Funneliformis caledonium</name>
    <dbReference type="NCBI Taxonomy" id="1117310"/>
    <lineage>
        <taxon>Eukaryota</taxon>
        <taxon>Fungi</taxon>
        <taxon>Fungi incertae sedis</taxon>
        <taxon>Mucoromycota</taxon>
        <taxon>Glomeromycotina</taxon>
        <taxon>Glomeromycetes</taxon>
        <taxon>Glomerales</taxon>
        <taxon>Glomeraceae</taxon>
        <taxon>Funneliformis</taxon>
    </lineage>
</organism>
<sequence>MDPNENLDKGSSYNLGEQFDENFGDPNTDLSGNLDGGSSGENFNENFRDPDIDPGENLDVGNSNEDKVTSGTVTSSQNIQGKRKRMA</sequence>
<gene>
    <name evidence="2" type="ORF">FCALED_LOCUS5713</name>
</gene>
<protein>
    <submittedName>
        <fullName evidence="2">3373_t:CDS:1</fullName>
    </submittedName>
</protein>
<feature type="region of interest" description="Disordered" evidence="1">
    <location>
        <begin position="1"/>
        <end position="87"/>
    </location>
</feature>
<name>A0A9N9FKG2_9GLOM</name>
<dbReference type="AlphaFoldDB" id="A0A9N9FKG2"/>
<comment type="caution">
    <text evidence="2">The sequence shown here is derived from an EMBL/GenBank/DDBJ whole genome shotgun (WGS) entry which is preliminary data.</text>
</comment>
<evidence type="ECO:0000313" key="2">
    <source>
        <dbReference type="EMBL" id="CAG8542586.1"/>
    </source>
</evidence>
<reference evidence="2" key="1">
    <citation type="submission" date="2021-06" db="EMBL/GenBank/DDBJ databases">
        <authorList>
            <person name="Kallberg Y."/>
            <person name="Tangrot J."/>
            <person name="Rosling A."/>
        </authorList>
    </citation>
    <scope>NUCLEOTIDE SEQUENCE</scope>
    <source>
        <strain evidence="2">UK204</strain>
    </source>
</reference>
<feature type="non-terminal residue" evidence="2">
    <location>
        <position position="87"/>
    </location>
</feature>
<keyword evidence="3" id="KW-1185">Reference proteome</keyword>
<evidence type="ECO:0000313" key="3">
    <source>
        <dbReference type="Proteomes" id="UP000789570"/>
    </source>
</evidence>